<proteinExistence type="inferred from homology"/>
<dbReference type="EMBL" id="HG316456">
    <property type="protein sequence ID" value="CDF89014.1"/>
    <property type="molecule type" value="Genomic_DNA"/>
</dbReference>
<dbReference type="InterPro" id="IPR021109">
    <property type="entry name" value="Peptidase_aspartic_dom_sf"/>
</dbReference>
<feature type="region of interest" description="Disordered" evidence="8">
    <location>
        <begin position="105"/>
        <end position="150"/>
    </location>
</feature>
<evidence type="ECO:0000313" key="12">
    <source>
        <dbReference type="Proteomes" id="UP000019375"/>
    </source>
</evidence>
<accession>A0A8J2T5L4</accession>
<organism evidence="11 12">
    <name type="scientific">Zygosaccharomyces bailii (strain CLIB 213 / ATCC 58445 / CBS 680 / BCRC 21525 / NBRC 1098 / NCYC 1416 / NRRL Y-2227)</name>
    <dbReference type="NCBI Taxonomy" id="1333698"/>
    <lineage>
        <taxon>Eukaryota</taxon>
        <taxon>Fungi</taxon>
        <taxon>Dikarya</taxon>
        <taxon>Ascomycota</taxon>
        <taxon>Saccharomycotina</taxon>
        <taxon>Saccharomycetes</taxon>
        <taxon>Saccharomycetales</taxon>
        <taxon>Saccharomycetaceae</taxon>
        <taxon>Zygosaccharomyces</taxon>
    </lineage>
</organism>
<evidence type="ECO:0000259" key="10">
    <source>
        <dbReference type="PROSITE" id="PS51767"/>
    </source>
</evidence>
<keyword evidence="12" id="KW-1185">Reference proteome</keyword>
<gene>
    <name evidence="11" type="ORF">BN860_07206g</name>
</gene>
<name>A0A8J2T5L4_ZYGB2</name>
<dbReference type="AlphaFoldDB" id="A0A8J2T5L4"/>
<dbReference type="SUPFAM" id="SSF50630">
    <property type="entry name" value="Acid proteases"/>
    <property type="match status" value="1"/>
</dbReference>
<dbReference type="Pfam" id="PF00026">
    <property type="entry name" value="Asp"/>
    <property type="match status" value="1"/>
</dbReference>
<comment type="similarity">
    <text evidence="1 7">Belongs to the peptidase A1 family.</text>
</comment>
<dbReference type="GO" id="GO:0071944">
    <property type="term" value="C:cell periphery"/>
    <property type="evidence" value="ECO:0007669"/>
    <property type="project" value="UniProtKB-ARBA"/>
</dbReference>
<reference evidence="12" key="1">
    <citation type="journal article" date="2013" name="Genome Announc.">
        <title>Genome sequence of the food spoilage yeast Zygosaccharomyces bailii CLIB 213(T).</title>
        <authorList>
            <person name="Galeote V."/>
            <person name="Bigey F."/>
            <person name="Devillers H."/>
            <person name="Neuveglise C."/>
            <person name="Dequin S."/>
        </authorList>
    </citation>
    <scope>NUCLEOTIDE SEQUENCE [LARGE SCALE GENOMIC DNA]</scope>
    <source>
        <strain evidence="12">CLIB 213 / ATCC 58445 / CBS 680 / CCRC 21525 / NBRC 1098 / NCYC 1416 / NRRL Y-2227</strain>
    </source>
</reference>
<dbReference type="InterPro" id="IPR033121">
    <property type="entry name" value="PEPTIDASE_A1"/>
</dbReference>
<feature type="chain" id="PRO_5035217235" evidence="9">
    <location>
        <begin position="20"/>
        <end position="532"/>
    </location>
</feature>
<dbReference type="PROSITE" id="PS00141">
    <property type="entry name" value="ASP_PROTEASE"/>
    <property type="match status" value="2"/>
</dbReference>
<evidence type="ECO:0000256" key="9">
    <source>
        <dbReference type="SAM" id="SignalP"/>
    </source>
</evidence>
<evidence type="ECO:0000256" key="8">
    <source>
        <dbReference type="SAM" id="MobiDB-lite"/>
    </source>
</evidence>
<dbReference type="InterPro" id="IPR033876">
    <property type="entry name" value="SAP-like"/>
</dbReference>
<evidence type="ECO:0000256" key="6">
    <source>
        <dbReference type="PIRSR" id="PIRSR601461-1"/>
    </source>
</evidence>
<dbReference type="Gene3D" id="2.40.70.10">
    <property type="entry name" value="Acid Proteases"/>
    <property type="match status" value="2"/>
</dbReference>
<evidence type="ECO:0000256" key="5">
    <source>
        <dbReference type="ARBA" id="ARBA00022801"/>
    </source>
</evidence>
<evidence type="ECO:0000256" key="3">
    <source>
        <dbReference type="ARBA" id="ARBA00022729"/>
    </source>
</evidence>
<keyword evidence="3 9" id="KW-0732">Signal</keyword>
<dbReference type="GO" id="GO:0004190">
    <property type="term" value="F:aspartic-type endopeptidase activity"/>
    <property type="evidence" value="ECO:0007669"/>
    <property type="project" value="UniProtKB-KW"/>
</dbReference>
<keyword evidence="2 7" id="KW-0645">Protease</keyword>
<dbReference type="PRINTS" id="PR00792">
    <property type="entry name" value="PEPSIN"/>
</dbReference>
<dbReference type="InterPro" id="IPR001461">
    <property type="entry name" value="Aspartic_peptidase_A1"/>
</dbReference>
<evidence type="ECO:0000313" key="11">
    <source>
        <dbReference type="EMBL" id="CDF89014.1"/>
    </source>
</evidence>
<feature type="active site" evidence="6">
    <location>
        <position position="95"/>
    </location>
</feature>
<dbReference type="Proteomes" id="UP000019375">
    <property type="component" value="Unassembled WGS sequence"/>
</dbReference>
<dbReference type="PANTHER" id="PTHR47966">
    <property type="entry name" value="BETA-SITE APP-CLEAVING ENZYME, ISOFORM A-RELATED"/>
    <property type="match status" value="1"/>
</dbReference>
<evidence type="ECO:0000256" key="7">
    <source>
        <dbReference type="RuleBase" id="RU000454"/>
    </source>
</evidence>
<feature type="domain" description="Peptidase A1" evidence="10">
    <location>
        <begin position="77"/>
        <end position="444"/>
    </location>
</feature>
<evidence type="ECO:0000256" key="1">
    <source>
        <dbReference type="ARBA" id="ARBA00007447"/>
    </source>
</evidence>
<dbReference type="InterPro" id="IPR001969">
    <property type="entry name" value="Aspartic_peptidase_AS"/>
</dbReference>
<dbReference type="CDD" id="cd05474">
    <property type="entry name" value="SAP_like"/>
    <property type="match status" value="1"/>
</dbReference>
<protein>
    <submittedName>
        <fullName evidence="11">ZYBA0S03-07206g1_1</fullName>
    </submittedName>
</protein>
<dbReference type="GO" id="GO:0006508">
    <property type="term" value="P:proteolysis"/>
    <property type="evidence" value="ECO:0007669"/>
    <property type="project" value="UniProtKB-KW"/>
</dbReference>
<dbReference type="PANTHER" id="PTHR47966:SF65">
    <property type="entry name" value="ASPARTIC-TYPE ENDOPEPTIDASE"/>
    <property type="match status" value="1"/>
</dbReference>
<dbReference type="FunFam" id="2.40.70.10:FF:000023">
    <property type="entry name" value="Aspartic protease"/>
    <property type="match status" value="1"/>
</dbReference>
<feature type="active site" evidence="6">
    <location>
        <position position="340"/>
    </location>
</feature>
<feature type="signal peptide" evidence="9">
    <location>
        <begin position="1"/>
        <end position="19"/>
    </location>
</feature>
<keyword evidence="5 7" id="KW-0378">Hydrolase</keyword>
<keyword evidence="4 7" id="KW-0064">Aspartyl protease</keyword>
<dbReference type="PROSITE" id="PS51767">
    <property type="entry name" value="PEPTIDASE_A1"/>
    <property type="match status" value="1"/>
</dbReference>
<evidence type="ECO:0000256" key="4">
    <source>
        <dbReference type="ARBA" id="ARBA00022750"/>
    </source>
</evidence>
<sequence>MKFLNVLAYNFLAASLANGATVRHNSVAFDKSPRAVRLSFDKHQARSFEEVLEGKGGLEKRDGDDVSFDLKNELNFYSVALQIGTPGQEVTVLLDTGSSDFWVPSSENPYCKSPSQSGNGTQQEQNEVQEKAQQTLTGGRTATKAGTSQTSATLDCSQYGNFSSNKSSSFRSNNTGFSVAYGDGSYASGTWGTDVVAVGGINMTGVSIGVANVTNSSVGILGIGLKALENTYTGVQNVKNGDTREYANFPMMLKSEGFIDKNVYSLYLNSKDAPQGSILFGAVDHSKYTGQLYTVPILNLYKKKGLKDPLQLQVTLQGVGVQENNNTNTTTTTPVPALLDSGTTLVYLPDEMASLLAEQIGAQWDERIQYYISDCSNLDDAQLFYNFGGFNIASNLSSYIVGHTGQHCVLGIQPSGGDSAILGDMFMEHAYVVFDLERFEISLAQARYDSGQEQVEVVTKKVPSAKKAPGYSSTYSTSQSILPTGNIFTISGSSVSGSSTSMRTKSGDNVAADLAPAPLLALFVHFMLSFLL</sequence>
<evidence type="ECO:0000256" key="2">
    <source>
        <dbReference type="ARBA" id="ARBA00022670"/>
    </source>
</evidence>
<dbReference type="OrthoDB" id="771136at2759"/>